<proteinExistence type="predicted"/>
<name>A0A7S1ILQ3_9EUGL</name>
<dbReference type="EMBL" id="HBGA01071877">
    <property type="protein sequence ID" value="CAD9015764.1"/>
    <property type="molecule type" value="Transcribed_RNA"/>
</dbReference>
<evidence type="ECO:0000313" key="1">
    <source>
        <dbReference type="EMBL" id="CAD9015764.1"/>
    </source>
</evidence>
<sequence>MPSVWRQLQEFFDSVETKCIQSYRESSLGGSDVLSPGRSGFAPAIEKEFTKTIPKRRGTWPESNVTVNSGKPVMVILTRSECSASERLKSEINDGRVVSSKLRQFEVVHLEDNKGDAWQEDGHSYAPQVYFFSSKGEPLSVEGPMRKFTHLFATEKELGDAMEEAFALNKVTQFTASLDSISPEDVPKLSMQELKERLLHKGVSYKSAVEKKDLVELLLETM</sequence>
<organism evidence="1">
    <name type="scientific">Eutreptiella gymnastica</name>
    <dbReference type="NCBI Taxonomy" id="73025"/>
    <lineage>
        <taxon>Eukaryota</taxon>
        <taxon>Discoba</taxon>
        <taxon>Euglenozoa</taxon>
        <taxon>Euglenida</taxon>
        <taxon>Spirocuta</taxon>
        <taxon>Euglenophyceae</taxon>
        <taxon>Eutreptiales</taxon>
        <taxon>Eutreptiaceae</taxon>
        <taxon>Eutreptiella</taxon>
    </lineage>
</organism>
<reference evidence="1" key="1">
    <citation type="submission" date="2021-01" db="EMBL/GenBank/DDBJ databases">
        <authorList>
            <person name="Corre E."/>
            <person name="Pelletier E."/>
            <person name="Niang G."/>
            <person name="Scheremetjew M."/>
            <person name="Finn R."/>
            <person name="Kale V."/>
            <person name="Holt S."/>
            <person name="Cochrane G."/>
            <person name="Meng A."/>
            <person name="Brown T."/>
            <person name="Cohen L."/>
        </authorList>
    </citation>
    <scope>NUCLEOTIDE SEQUENCE</scope>
    <source>
        <strain evidence="1">NIES-381</strain>
    </source>
</reference>
<dbReference type="Gene3D" id="3.40.30.10">
    <property type="entry name" value="Glutaredoxin"/>
    <property type="match status" value="1"/>
</dbReference>
<dbReference type="AlphaFoldDB" id="A0A7S1ILQ3"/>
<protein>
    <submittedName>
        <fullName evidence="1">Uncharacterized protein</fullName>
    </submittedName>
</protein>
<accession>A0A7S1ILQ3</accession>
<gene>
    <name evidence="1" type="ORF">EGYM00392_LOCUS26872</name>
</gene>